<evidence type="ECO:0000256" key="1">
    <source>
        <dbReference type="SAM" id="MobiDB-lite"/>
    </source>
</evidence>
<gene>
    <name evidence="2" type="ORF">NDU88_002011</name>
</gene>
<feature type="compositionally biased region" description="Polar residues" evidence="1">
    <location>
        <begin position="25"/>
        <end position="35"/>
    </location>
</feature>
<reference evidence="2" key="1">
    <citation type="journal article" date="2022" name="bioRxiv">
        <title>Sequencing and chromosome-scale assembly of the giantPleurodeles waltlgenome.</title>
        <authorList>
            <person name="Brown T."/>
            <person name="Elewa A."/>
            <person name="Iarovenko S."/>
            <person name="Subramanian E."/>
            <person name="Araus A.J."/>
            <person name="Petzold A."/>
            <person name="Susuki M."/>
            <person name="Suzuki K.-i.T."/>
            <person name="Hayashi T."/>
            <person name="Toyoda A."/>
            <person name="Oliveira C."/>
            <person name="Osipova E."/>
            <person name="Leigh N.D."/>
            <person name="Simon A."/>
            <person name="Yun M.H."/>
        </authorList>
    </citation>
    <scope>NUCLEOTIDE SEQUENCE</scope>
    <source>
        <strain evidence="2">20211129_DDA</strain>
        <tissue evidence="2">Liver</tissue>
    </source>
</reference>
<dbReference type="AlphaFoldDB" id="A0AAV7NF30"/>
<dbReference type="Proteomes" id="UP001066276">
    <property type="component" value="Chromosome 8"/>
</dbReference>
<organism evidence="2 3">
    <name type="scientific">Pleurodeles waltl</name>
    <name type="common">Iberian ribbed newt</name>
    <dbReference type="NCBI Taxonomy" id="8319"/>
    <lineage>
        <taxon>Eukaryota</taxon>
        <taxon>Metazoa</taxon>
        <taxon>Chordata</taxon>
        <taxon>Craniata</taxon>
        <taxon>Vertebrata</taxon>
        <taxon>Euteleostomi</taxon>
        <taxon>Amphibia</taxon>
        <taxon>Batrachia</taxon>
        <taxon>Caudata</taxon>
        <taxon>Salamandroidea</taxon>
        <taxon>Salamandridae</taxon>
        <taxon>Pleurodelinae</taxon>
        <taxon>Pleurodeles</taxon>
    </lineage>
</organism>
<accession>A0AAV7NF30</accession>
<protein>
    <submittedName>
        <fullName evidence="2">Uncharacterized protein</fullName>
    </submittedName>
</protein>
<evidence type="ECO:0000313" key="3">
    <source>
        <dbReference type="Proteomes" id="UP001066276"/>
    </source>
</evidence>
<sequence>MRDGQQLGRGMQKAMAQSDIGRRWQPSSCRRSPAQQRDARTVRRPRERPGEELTARLAEFYEFRITILEEDVDNFIIDCPMAQPSALQSTELEEDITEEQLIEVMGETLGPNGFLIEFFRKLSKWTIPHLHTALLKTFEVGEPPRDLRLATIVQLPKLGKPRGRSDSYSLISLIL</sequence>
<comment type="caution">
    <text evidence="2">The sequence shown here is derived from an EMBL/GenBank/DDBJ whole genome shotgun (WGS) entry which is preliminary data.</text>
</comment>
<feature type="region of interest" description="Disordered" evidence="1">
    <location>
        <begin position="1"/>
        <end position="49"/>
    </location>
</feature>
<name>A0AAV7NF30_PLEWA</name>
<dbReference type="EMBL" id="JANPWB010000012">
    <property type="protein sequence ID" value="KAJ1113769.1"/>
    <property type="molecule type" value="Genomic_DNA"/>
</dbReference>
<proteinExistence type="predicted"/>
<keyword evidence="3" id="KW-1185">Reference proteome</keyword>
<evidence type="ECO:0000313" key="2">
    <source>
        <dbReference type="EMBL" id="KAJ1113769.1"/>
    </source>
</evidence>